<proteinExistence type="predicted"/>
<keyword evidence="1" id="KW-0732">Signal</keyword>
<feature type="signal peptide" evidence="1">
    <location>
        <begin position="1"/>
        <end position="17"/>
    </location>
</feature>
<organism evidence="2">
    <name type="scientific">Cacopsylla melanoneura</name>
    <dbReference type="NCBI Taxonomy" id="428564"/>
    <lineage>
        <taxon>Eukaryota</taxon>
        <taxon>Metazoa</taxon>
        <taxon>Ecdysozoa</taxon>
        <taxon>Arthropoda</taxon>
        <taxon>Hexapoda</taxon>
        <taxon>Insecta</taxon>
        <taxon>Pterygota</taxon>
        <taxon>Neoptera</taxon>
        <taxon>Paraneoptera</taxon>
        <taxon>Hemiptera</taxon>
        <taxon>Sternorrhyncha</taxon>
        <taxon>Psylloidea</taxon>
        <taxon>Psyllidae</taxon>
        <taxon>Psyllinae</taxon>
        <taxon>Cacopsylla</taxon>
    </lineage>
</organism>
<name>A0A8D8SP03_9HEMI</name>
<accession>A0A8D8SP03</accession>
<feature type="chain" id="PRO_5034405442" evidence="1">
    <location>
        <begin position="18"/>
        <end position="113"/>
    </location>
</feature>
<dbReference type="AlphaFoldDB" id="A0A8D8SP03"/>
<dbReference type="EMBL" id="HBUF01221920">
    <property type="protein sequence ID" value="CAG6669762.1"/>
    <property type="molecule type" value="Transcribed_RNA"/>
</dbReference>
<protein>
    <submittedName>
        <fullName evidence="2">Uncharacterized protein</fullName>
    </submittedName>
</protein>
<reference evidence="2" key="1">
    <citation type="submission" date="2021-05" db="EMBL/GenBank/DDBJ databases">
        <authorList>
            <person name="Alioto T."/>
            <person name="Alioto T."/>
            <person name="Gomez Garrido J."/>
        </authorList>
    </citation>
    <scope>NUCLEOTIDE SEQUENCE</scope>
</reference>
<evidence type="ECO:0000256" key="1">
    <source>
        <dbReference type="SAM" id="SignalP"/>
    </source>
</evidence>
<evidence type="ECO:0000313" key="2">
    <source>
        <dbReference type="EMBL" id="CAG6669762.1"/>
    </source>
</evidence>
<sequence length="113" mass="12493">MTTFLVPSLSLFSLSIYLPPYPPQSRLPPSPLLIFLSPHAKPFSNNPPLHSSSSLYLYSVFIKSEKVPLLFERFELGSCNFACGLNIRQCTLRHAQNFGRSHCGAVGGPILKS</sequence>